<evidence type="ECO:0000256" key="3">
    <source>
        <dbReference type="ARBA" id="ARBA00022692"/>
    </source>
</evidence>
<keyword evidence="8" id="KW-1185">Reference proteome</keyword>
<keyword evidence="4 6" id="KW-1133">Transmembrane helix</keyword>
<feature type="transmembrane region" description="Helical" evidence="6">
    <location>
        <begin position="42"/>
        <end position="64"/>
    </location>
</feature>
<feature type="transmembrane region" description="Helical" evidence="6">
    <location>
        <begin position="76"/>
        <end position="97"/>
    </location>
</feature>
<protein>
    <submittedName>
        <fullName evidence="7">ATP synthase subunit I</fullName>
    </submittedName>
</protein>
<dbReference type="Proteomes" id="UP001161422">
    <property type="component" value="Unassembled WGS sequence"/>
</dbReference>
<comment type="caution">
    <text evidence="7">The sequence shown here is derived from an EMBL/GenBank/DDBJ whole genome shotgun (WGS) entry which is preliminary data.</text>
</comment>
<accession>A0AA37W2I2</accession>
<comment type="subcellular location">
    <subcellularLocation>
        <location evidence="1">Cell membrane</location>
        <topology evidence="1">Multi-pass membrane protein</topology>
    </subcellularLocation>
</comment>
<gene>
    <name evidence="7" type="primary">atpI</name>
    <name evidence="7" type="ORF">GCM10007895_29700</name>
</gene>
<dbReference type="Pfam" id="PF03899">
    <property type="entry name" value="ATP-synt_I"/>
    <property type="match status" value="1"/>
</dbReference>
<name>A0AA37W2I2_9GAMM</name>
<dbReference type="InterPro" id="IPR005598">
    <property type="entry name" value="ATP_synth_I"/>
</dbReference>
<evidence type="ECO:0000256" key="5">
    <source>
        <dbReference type="ARBA" id="ARBA00023136"/>
    </source>
</evidence>
<proteinExistence type="predicted"/>
<organism evidence="7 8">
    <name type="scientific">Paraferrimonas sedimenticola</name>
    <dbReference type="NCBI Taxonomy" id="375674"/>
    <lineage>
        <taxon>Bacteria</taxon>
        <taxon>Pseudomonadati</taxon>
        <taxon>Pseudomonadota</taxon>
        <taxon>Gammaproteobacteria</taxon>
        <taxon>Alteromonadales</taxon>
        <taxon>Ferrimonadaceae</taxon>
        <taxon>Paraferrimonas</taxon>
    </lineage>
</organism>
<keyword evidence="3 6" id="KW-0812">Transmembrane</keyword>
<dbReference type="AlphaFoldDB" id="A0AA37W2I2"/>
<evidence type="ECO:0000313" key="8">
    <source>
        <dbReference type="Proteomes" id="UP001161422"/>
    </source>
</evidence>
<sequence length="128" mass="13982">MTNKLAAKGRKSAYRMVGVQAIAVALVSLGFFVLLGKHAGVSALWGGIIVVLPNFIFATLAFAYSGARAADKVIKTFYWGEALKLMLTMALFSAAFITMKDIGFMPLFVCYICGLIVQWTAPLYFKQK</sequence>
<evidence type="ECO:0000256" key="1">
    <source>
        <dbReference type="ARBA" id="ARBA00004651"/>
    </source>
</evidence>
<keyword evidence="2" id="KW-1003">Cell membrane</keyword>
<dbReference type="RefSeq" id="WP_095507079.1">
    <property type="nucleotide sequence ID" value="NZ_BSNC01000009.1"/>
</dbReference>
<evidence type="ECO:0000256" key="2">
    <source>
        <dbReference type="ARBA" id="ARBA00022475"/>
    </source>
</evidence>
<evidence type="ECO:0000313" key="7">
    <source>
        <dbReference type="EMBL" id="GLP97663.1"/>
    </source>
</evidence>
<dbReference type="GO" id="GO:0005886">
    <property type="term" value="C:plasma membrane"/>
    <property type="evidence" value="ECO:0007669"/>
    <property type="project" value="UniProtKB-SubCell"/>
</dbReference>
<reference evidence="7" key="2">
    <citation type="submission" date="2023-01" db="EMBL/GenBank/DDBJ databases">
        <title>Draft genome sequence of Paraferrimonas sedimenticola strain NBRC 101628.</title>
        <authorList>
            <person name="Sun Q."/>
            <person name="Mori K."/>
        </authorList>
    </citation>
    <scope>NUCLEOTIDE SEQUENCE</scope>
    <source>
        <strain evidence="7">NBRC 101628</strain>
    </source>
</reference>
<dbReference type="EMBL" id="BSNC01000009">
    <property type="protein sequence ID" value="GLP97663.1"/>
    <property type="molecule type" value="Genomic_DNA"/>
</dbReference>
<evidence type="ECO:0000256" key="4">
    <source>
        <dbReference type="ARBA" id="ARBA00022989"/>
    </source>
</evidence>
<reference evidence="7" key="1">
    <citation type="journal article" date="2014" name="Int. J. Syst. Evol. Microbiol.">
        <title>Complete genome sequence of Corynebacterium casei LMG S-19264T (=DSM 44701T), isolated from a smear-ripened cheese.</title>
        <authorList>
            <consortium name="US DOE Joint Genome Institute (JGI-PGF)"/>
            <person name="Walter F."/>
            <person name="Albersmeier A."/>
            <person name="Kalinowski J."/>
            <person name="Ruckert C."/>
        </authorList>
    </citation>
    <scope>NUCLEOTIDE SEQUENCE</scope>
    <source>
        <strain evidence="7">NBRC 101628</strain>
    </source>
</reference>
<keyword evidence="5 6" id="KW-0472">Membrane</keyword>
<feature type="transmembrane region" description="Helical" evidence="6">
    <location>
        <begin position="103"/>
        <end position="125"/>
    </location>
</feature>
<feature type="transmembrane region" description="Helical" evidence="6">
    <location>
        <begin position="12"/>
        <end position="36"/>
    </location>
</feature>
<evidence type="ECO:0000256" key="6">
    <source>
        <dbReference type="SAM" id="Phobius"/>
    </source>
</evidence>